<dbReference type="GO" id="GO:0009432">
    <property type="term" value="P:SOS response"/>
    <property type="evidence" value="ECO:0007669"/>
    <property type="project" value="TreeGrafter"/>
</dbReference>
<comment type="caution">
    <text evidence="2">The sequence shown here is derived from an EMBL/GenBank/DDBJ whole genome shotgun (WGS) entry which is preliminary data.</text>
</comment>
<name>A0A4U3LP00_9ACTN</name>
<keyword evidence="3" id="KW-1185">Reference proteome</keyword>
<dbReference type="EMBL" id="SZPZ01000004">
    <property type="protein sequence ID" value="TKK76057.1"/>
    <property type="molecule type" value="Genomic_DNA"/>
</dbReference>
<accession>A0A4U3LP00</accession>
<dbReference type="Pfam" id="PF21068">
    <property type="entry name" value="ATPgraspMvdD"/>
    <property type="match status" value="1"/>
</dbReference>
<feature type="domain" description="MvdD-like pre-ATP grasp" evidence="1">
    <location>
        <begin position="3"/>
        <end position="117"/>
    </location>
</feature>
<dbReference type="PANTHER" id="PTHR21621">
    <property type="entry name" value="RIBOSOMAL PROTEIN S6 MODIFICATION PROTEIN"/>
    <property type="match status" value="1"/>
</dbReference>
<protein>
    <submittedName>
        <fullName evidence="2">ATP-grasp ribosomal peptide maturase</fullName>
    </submittedName>
</protein>
<evidence type="ECO:0000313" key="2">
    <source>
        <dbReference type="EMBL" id="TKK76057.1"/>
    </source>
</evidence>
<organism evidence="2 3">
    <name type="scientific">Kribbella jiaozuonensis</name>
    <dbReference type="NCBI Taxonomy" id="2575441"/>
    <lineage>
        <taxon>Bacteria</taxon>
        <taxon>Bacillati</taxon>
        <taxon>Actinomycetota</taxon>
        <taxon>Actinomycetes</taxon>
        <taxon>Propionibacteriales</taxon>
        <taxon>Kribbellaceae</taxon>
        <taxon>Kribbella</taxon>
    </lineage>
</organism>
<dbReference type="InterPro" id="IPR048936">
    <property type="entry name" value="MvdD-like_ATPgrasp"/>
</dbReference>
<dbReference type="Proteomes" id="UP000305836">
    <property type="component" value="Unassembled WGS sequence"/>
</dbReference>
<dbReference type="GO" id="GO:0005737">
    <property type="term" value="C:cytoplasm"/>
    <property type="evidence" value="ECO:0007669"/>
    <property type="project" value="TreeGrafter"/>
</dbReference>
<dbReference type="RefSeq" id="WP_137256926.1">
    <property type="nucleotide sequence ID" value="NZ_JBHSPQ010000003.1"/>
</dbReference>
<reference evidence="2 3" key="1">
    <citation type="submission" date="2019-04" db="EMBL/GenBank/DDBJ databases">
        <title>Kribbella sp. NEAU-THZ 27 nov., a novel actinomycete isolated from soil.</title>
        <authorList>
            <person name="Duan L."/>
        </authorList>
    </citation>
    <scope>NUCLEOTIDE SEQUENCE [LARGE SCALE GENOMIC DNA]</scope>
    <source>
        <strain evidence="3">NEAU-THZ27</strain>
    </source>
</reference>
<dbReference type="OrthoDB" id="9794735at2"/>
<sequence>MGTVLVLTGRDDLTADAVIDELTRRNAPVVRYDTSDFPQSSQIAATLGAHGWEGQLTAHRSVDLEAISAVWWRRPAEFSVPSRWPDEARAFAVSEARVGVLGVLGSLPVRWINHPAKDSAANYKPVQLAVAARAGLDVPRTIITSDPDYAREFIGTDEVIYKGLSGGVLTAERRHRYLPTTVLHADQIDTSVTGTAHLFQERVPKHCEVRLTVMGNRMFPVAIHAGSEAARLDWRTDYPSLTYGPIELPVDVEKGVRLLMDELGLYFGALDFAVTPDGRWVFFEVNPNGQWHWLAVKAGVPIIEAMADALQEKDDCLRD</sequence>
<dbReference type="SUPFAM" id="SSF56059">
    <property type="entry name" value="Glutathione synthetase ATP-binding domain-like"/>
    <property type="match status" value="1"/>
</dbReference>
<dbReference type="Gene3D" id="3.30.470.20">
    <property type="entry name" value="ATP-grasp fold, B domain"/>
    <property type="match status" value="1"/>
</dbReference>
<evidence type="ECO:0000313" key="3">
    <source>
        <dbReference type="Proteomes" id="UP000305836"/>
    </source>
</evidence>
<dbReference type="NCBIfam" id="TIGR04187">
    <property type="entry name" value="GRASP_SAV_5884"/>
    <property type="match status" value="1"/>
</dbReference>
<proteinExistence type="predicted"/>
<dbReference type="InterPro" id="IPR026449">
    <property type="entry name" value="GRASP_SAV_5884"/>
</dbReference>
<dbReference type="PANTHER" id="PTHR21621:SF0">
    <property type="entry name" value="BETA-CITRYLGLUTAMATE SYNTHASE B-RELATED"/>
    <property type="match status" value="1"/>
</dbReference>
<evidence type="ECO:0000259" key="1">
    <source>
        <dbReference type="Pfam" id="PF21068"/>
    </source>
</evidence>
<gene>
    <name evidence="2" type="primary">tgmB</name>
    <name evidence="2" type="ORF">FDA38_26915</name>
</gene>
<dbReference type="AlphaFoldDB" id="A0A4U3LP00"/>
<dbReference type="GO" id="GO:0018169">
    <property type="term" value="F:ribosomal S6-glutamic acid ligase activity"/>
    <property type="evidence" value="ECO:0007669"/>
    <property type="project" value="TreeGrafter"/>
</dbReference>